<keyword evidence="4" id="KW-0378">Hydrolase</keyword>
<evidence type="ECO:0000259" key="7">
    <source>
        <dbReference type="Pfam" id="PF00078"/>
    </source>
</evidence>
<dbReference type="Pfam" id="PF17919">
    <property type="entry name" value="RT_RNaseH_2"/>
    <property type="match status" value="1"/>
</dbReference>
<keyword evidence="1" id="KW-0808">Transferase</keyword>
<keyword evidence="4" id="KW-0255">Endonuclease</keyword>
<dbReference type="SUPFAM" id="SSF56672">
    <property type="entry name" value="DNA/RNA polymerases"/>
    <property type="match status" value="1"/>
</dbReference>
<dbReference type="InterPro" id="IPR041588">
    <property type="entry name" value="Integrase_H2C2"/>
</dbReference>
<dbReference type="Gene3D" id="2.40.70.10">
    <property type="entry name" value="Acid Proteases"/>
    <property type="match status" value="1"/>
</dbReference>
<feature type="domain" description="Reverse transcriptase" evidence="7">
    <location>
        <begin position="833"/>
        <end position="902"/>
    </location>
</feature>
<dbReference type="Pfam" id="PF17921">
    <property type="entry name" value="Integrase_H2C2"/>
    <property type="match status" value="1"/>
</dbReference>
<reference evidence="11" key="2">
    <citation type="submission" date="2022-01" db="EMBL/GenBank/DDBJ databases">
        <authorList>
            <person name="Yamashiro T."/>
            <person name="Shiraishi A."/>
            <person name="Satake H."/>
            <person name="Nakayama K."/>
        </authorList>
    </citation>
    <scope>NUCLEOTIDE SEQUENCE</scope>
</reference>
<gene>
    <name evidence="11" type="ORF">Tco_0953816</name>
</gene>
<evidence type="ECO:0000256" key="2">
    <source>
        <dbReference type="ARBA" id="ARBA00022695"/>
    </source>
</evidence>
<evidence type="ECO:0000256" key="1">
    <source>
        <dbReference type="ARBA" id="ARBA00022679"/>
    </source>
</evidence>
<evidence type="ECO:0000256" key="5">
    <source>
        <dbReference type="ARBA" id="ARBA00023268"/>
    </source>
</evidence>
<dbReference type="CDD" id="cd01647">
    <property type="entry name" value="RT_LTR"/>
    <property type="match status" value="1"/>
</dbReference>
<feature type="domain" description="Integrase zinc-binding" evidence="10">
    <location>
        <begin position="1119"/>
        <end position="1169"/>
    </location>
</feature>
<accession>A0ABQ5E117</accession>
<dbReference type="Pfam" id="PF03732">
    <property type="entry name" value="Retrotrans_gag"/>
    <property type="match status" value="1"/>
</dbReference>
<evidence type="ECO:0000256" key="6">
    <source>
        <dbReference type="SAM" id="MobiDB-lite"/>
    </source>
</evidence>
<dbReference type="InterPro" id="IPR005162">
    <property type="entry name" value="Retrotrans_gag_dom"/>
</dbReference>
<dbReference type="PANTHER" id="PTHR37984">
    <property type="entry name" value="PROTEIN CBG26694"/>
    <property type="match status" value="1"/>
</dbReference>
<organism evidence="11 12">
    <name type="scientific">Tanacetum coccineum</name>
    <dbReference type="NCBI Taxonomy" id="301880"/>
    <lineage>
        <taxon>Eukaryota</taxon>
        <taxon>Viridiplantae</taxon>
        <taxon>Streptophyta</taxon>
        <taxon>Embryophyta</taxon>
        <taxon>Tracheophyta</taxon>
        <taxon>Spermatophyta</taxon>
        <taxon>Magnoliopsida</taxon>
        <taxon>eudicotyledons</taxon>
        <taxon>Gunneridae</taxon>
        <taxon>Pentapetalae</taxon>
        <taxon>asterids</taxon>
        <taxon>campanulids</taxon>
        <taxon>Asterales</taxon>
        <taxon>Asteraceae</taxon>
        <taxon>Asteroideae</taxon>
        <taxon>Anthemideae</taxon>
        <taxon>Anthemidinae</taxon>
        <taxon>Tanacetum</taxon>
    </lineage>
</organism>
<feature type="domain" description="Retrotransposon gag" evidence="8">
    <location>
        <begin position="122"/>
        <end position="213"/>
    </location>
</feature>
<keyword evidence="2" id="KW-0548">Nucleotidyltransferase</keyword>
<evidence type="ECO:0000313" key="12">
    <source>
        <dbReference type="Proteomes" id="UP001151760"/>
    </source>
</evidence>
<dbReference type="Pfam" id="PF00078">
    <property type="entry name" value="RVT_1"/>
    <property type="match status" value="1"/>
</dbReference>
<keyword evidence="5" id="KW-0511">Multifunctional enzyme</keyword>
<dbReference type="Proteomes" id="UP001151760">
    <property type="component" value="Unassembled WGS sequence"/>
</dbReference>
<evidence type="ECO:0000259" key="10">
    <source>
        <dbReference type="Pfam" id="PF17921"/>
    </source>
</evidence>
<dbReference type="InterPro" id="IPR043502">
    <property type="entry name" value="DNA/RNA_pol_sf"/>
</dbReference>
<protein>
    <submittedName>
        <fullName evidence="11">Reverse transcriptase domain-containing protein</fullName>
    </submittedName>
</protein>
<dbReference type="CDD" id="cd00303">
    <property type="entry name" value="retropepsin_like"/>
    <property type="match status" value="1"/>
</dbReference>
<evidence type="ECO:0000259" key="8">
    <source>
        <dbReference type="Pfam" id="PF03732"/>
    </source>
</evidence>
<evidence type="ECO:0000256" key="4">
    <source>
        <dbReference type="ARBA" id="ARBA00022759"/>
    </source>
</evidence>
<dbReference type="InterPro" id="IPR050951">
    <property type="entry name" value="Retrovirus_Pol_polyprotein"/>
</dbReference>
<feature type="compositionally biased region" description="Polar residues" evidence="6">
    <location>
        <begin position="1"/>
        <end position="16"/>
    </location>
</feature>
<evidence type="ECO:0000256" key="3">
    <source>
        <dbReference type="ARBA" id="ARBA00022722"/>
    </source>
</evidence>
<comment type="caution">
    <text evidence="11">The sequence shown here is derived from an EMBL/GenBank/DDBJ whole genome shotgun (WGS) entry which is preliminary data.</text>
</comment>
<proteinExistence type="predicted"/>
<dbReference type="PANTHER" id="PTHR37984:SF5">
    <property type="entry name" value="PROTEIN NYNRIN-LIKE"/>
    <property type="match status" value="1"/>
</dbReference>
<dbReference type="InterPro" id="IPR021109">
    <property type="entry name" value="Peptidase_aspartic_dom_sf"/>
</dbReference>
<keyword evidence="3" id="KW-0540">Nuclease</keyword>
<feature type="domain" description="Reverse transcriptase/retrotransposon-derived protein RNase H-like" evidence="9">
    <location>
        <begin position="968"/>
        <end position="1016"/>
    </location>
</feature>
<dbReference type="EMBL" id="BQNB010015871">
    <property type="protein sequence ID" value="GJT45101.1"/>
    <property type="molecule type" value="Genomic_DNA"/>
</dbReference>
<reference evidence="11" key="1">
    <citation type="journal article" date="2022" name="Int. J. Mol. Sci.">
        <title>Draft Genome of Tanacetum Coccineum: Genomic Comparison of Closely Related Tanacetum-Family Plants.</title>
        <authorList>
            <person name="Yamashiro T."/>
            <person name="Shiraishi A."/>
            <person name="Nakayama K."/>
            <person name="Satake H."/>
        </authorList>
    </citation>
    <scope>NUCLEOTIDE SEQUENCE</scope>
</reference>
<feature type="region of interest" description="Disordered" evidence="6">
    <location>
        <begin position="1"/>
        <end position="27"/>
    </location>
</feature>
<keyword evidence="11" id="KW-0695">RNA-directed DNA polymerase</keyword>
<evidence type="ECO:0000313" key="11">
    <source>
        <dbReference type="EMBL" id="GJT45101.1"/>
    </source>
</evidence>
<dbReference type="InterPro" id="IPR000477">
    <property type="entry name" value="RT_dom"/>
</dbReference>
<dbReference type="Gene3D" id="3.30.70.270">
    <property type="match status" value="2"/>
</dbReference>
<dbReference type="GO" id="GO:0003964">
    <property type="term" value="F:RNA-directed DNA polymerase activity"/>
    <property type="evidence" value="ECO:0007669"/>
    <property type="project" value="UniProtKB-KW"/>
</dbReference>
<sequence>MRTHSSGLVVEPSTTPRRCRNKKHSQQVDPTIVEKPVVTMANTRTMVELLQAPTVGYGDAIVIPAILAENFELKHGLLNLVTSKQFCGFKKEDPHAHIRWFNKITSTIKYKDVPNSSIKLMLFPFSIEGAARIWLEKEPPRSIVTWEDLVSKFINQFFPPSKTTNLRNEITNFQQRFDESFCEAWERFKDLLRACPHHGFTELHQIDTFYNSLTSTDQDSLNAAAGGNLLTKTPKDALTLIENKSKVRTSRNRPVVAKVSTNTSTSGLSPDVAALTDAVKALLLKNTTPPPASIKAVEESCVTCGGPHPYYQCLATDGNASGYQDNIQAYVSAAAVNYNQGNAGHRPPSVAHQVRPPGFPPVQNNQNRGNNYNPGNLTYRALTPPTQAAPSNELANYMKVNDTNMRAMQNQITNMKTELKNEFQATMLQQNNKLENMLSNYFQMNKPPSSGPLPSNTVANPKGDLKAITTRELLLRDGPPIPPPLSSYPKVVEREPEIVECLALTDLGASIKLMPLSIWRKLSLPKLTPTQMILELADRSTTRPTGIAEDVFVRSAIPTLNFSEPIIAKSSPSLTPFEGGDFILEEIEACFASDSVPPGIDDAEFDPEGDIRLIEEMLNKDPYSPLPPKDLKCEELKSVKSSVDEPLELELKDLPSHLEYAFLEGTNKLPVIIAKNLKDEEKERLIKVLKSHKQAIAWKLSDIKGIDPQFCTHKILMEDDFKPAVQHQRRVNPKIHEVIKKEVVKLLDAGLIYPISDSPWVSLVHCVPKKGTVVTNEDNDLILNRLVTGWRVCIDYRKLNDATRKDYFPLPFMDQMLERLVGNEYYCFLDGFSGCMVAIFHDMIEETMEVFMDDFSVFGDSFSSCLSHLDKMLKRCEDTNLVLNWEKCHFMVKEGIVLGHKISKYRIEVDREKFYVIAKLPPPTSVKGIQSFLGLAGFYRRFFKDFSKIAWPMTHLLEKETPFIFLTKCREAFETLKKKLTEAPILVAPDWDLSFEIMCDASDFAVGAVLGQRAENLAADHLSRLKNPHQSDPEKKEITETFPLETLGMVTFRGDSNTSWFAEIANYHAGNFIVKGMSSQQKKKFFKDVKHYFLDDLYLFRICVDQVIRRCVYGQEAVDILTACHNGPTGGHHGANYTAKKVFDSGFYWPTIYRDAHDLVTRCDACQRQGKISQRDEMPQNAIQVKTMLLGHDKLEDALWSFCTAFKTPIGCTPYKLVYGKACHLPIELEHKAYWALKH</sequence>
<name>A0ABQ5E117_9ASTR</name>
<evidence type="ECO:0000259" key="9">
    <source>
        <dbReference type="Pfam" id="PF17919"/>
    </source>
</evidence>
<dbReference type="Gene3D" id="1.10.340.70">
    <property type="match status" value="1"/>
</dbReference>
<dbReference type="InterPro" id="IPR043128">
    <property type="entry name" value="Rev_trsase/Diguanyl_cyclase"/>
</dbReference>
<keyword evidence="12" id="KW-1185">Reference proteome</keyword>
<dbReference type="InterPro" id="IPR041577">
    <property type="entry name" value="RT_RNaseH_2"/>
</dbReference>